<evidence type="ECO:0000256" key="3">
    <source>
        <dbReference type="ARBA" id="ARBA00023235"/>
    </source>
</evidence>
<dbReference type="PANTHER" id="PTHR43684:SF1">
    <property type="entry name" value="ENOYL-COA DELTA ISOMERASE 2"/>
    <property type="match status" value="1"/>
</dbReference>
<dbReference type="CDD" id="cd06558">
    <property type="entry name" value="crotonase-like"/>
    <property type="match status" value="1"/>
</dbReference>
<dbReference type="AlphaFoldDB" id="A0A2K2U1M0"/>
<evidence type="ECO:0000313" key="4">
    <source>
        <dbReference type="EMBL" id="PNV64191.1"/>
    </source>
</evidence>
<evidence type="ECO:0000313" key="5">
    <source>
        <dbReference type="Proteomes" id="UP000236488"/>
    </source>
</evidence>
<dbReference type="EMBL" id="PPEL01000148">
    <property type="protein sequence ID" value="PNV64191.1"/>
    <property type="molecule type" value="Genomic_DNA"/>
</dbReference>
<name>A0A2K2U1M0_9ACTN</name>
<dbReference type="SUPFAM" id="SSF52096">
    <property type="entry name" value="ClpP/crotonase"/>
    <property type="match status" value="1"/>
</dbReference>
<proteinExistence type="predicted"/>
<dbReference type="GO" id="GO:0004165">
    <property type="term" value="F:delta(3)-delta(2)-enoyl-CoA isomerase activity"/>
    <property type="evidence" value="ECO:0007669"/>
    <property type="project" value="UniProtKB-ARBA"/>
</dbReference>
<comment type="caution">
    <text evidence="4">The sequence shown here is derived from an EMBL/GenBank/DDBJ whole genome shotgun (WGS) entry which is preliminary data.</text>
</comment>
<evidence type="ECO:0000256" key="2">
    <source>
        <dbReference type="ARBA" id="ARBA00023140"/>
    </source>
</evidence>
<sequence length="259" mass="27326">MGTLERSHDGKPPIFSVISDEGIMIVNLNQPEKRNAISVEMMRLFERAMDEADMDDGVLVVVLRGVGDTFCSGGDLSQGIAASAGPAGARASLRAYLRAVRAIRRCAKPVVCMVDGYAVGGGFSLAVACDVLCASERALFVPAFCQIGIAPEMGIAKHLSECVGPQRTKELLFLGGKISAAELFSMGVVNHVWPDSDVERETMSLARKIASMPSHSIQTAKSMVNALYDGPLASVLDAEASASPLCGAISSYQAEDRSA</sequence>
<dbReference type="InterPro" id="IPR001753">
    <property type="entry name" value="Enoyl-CoA_hydra/iso"/>
</dbReference>
<dbReference type="InterPro" id="IPR051053">
    <property type="entry name" value="ECH/Chromodomain_protein"/>
</dbReference>
<keyword evidence="2" id="KW-0576">Peroxisome</keyword>
<dbReference type="RefSeq" id="WP_092197567.1">
    <property type="nucleotide sequence ID" value="NZ_PPEL01000148.1"/>
</dbReference>
<organism evidence="4 5">
    <name type="scientific">Rubneribacter badeniensis</name>
    <dbReference type="NCBI Taxonomy" id="2070688"/>
    <lineage>
        <taxon>Bacteria</taxon>
        <taxon>Bacillati</taxon>
        <taxon>Actinomycetota</taxon>
        <taxon>Coriobacteriia</taxon>
        <taxon>Eggerthellales</taxon>
        <taxon>Eggerthellaceae</taxon>
        <taxon>Rubneribacter</taxon>
    </lineage>
</organism>
<comment type="subcellular location">
    <subcellularLocation>
        <location evidence="1">Peroxisome</location>
    </subcellularLocation>
</comment>
<dbReference type="Gene3D" id="3.90.226.10">
    <property type="entry name" value="2-enoyl-CoA Hydratase, Chain A, domain 1"/>
    <property type="match status" value="1"/>
</dbReference>
<dbReference type="Pfam" id="PF00378">
    <property type="entry name" value="ECH_1"/>
    <property type="match status" value="1"/>
</dbReference>
<protein>
    <submittedName>
        <fullName evidence="4">Enoyl-CoA hydratase/isomerase family protein</fullName>
    </submittedName>
</protein>
<reference evidence="4 5" key="1">
    <citation type="journal article" date="2018" name="Int. J. Syst. Evol. Microbiol.">
        <title>Rubneribacter badeniensis gen. nov., sp. nov. and Enteroscipio rubneri gen. nov., sp. nov., new members of the Eggerthellaceae isolated from human faeces.</title>
        <authorList>
            <person name="Danylec N."/>
            <person name="Gobl A."/>
            <person name="Stoll D.A."/>
            <person name="Hetzer B."/>
            <person name="Kulling S.E."/>
            <person name="Huch M."/>
        </authorList>
    </citation>
    <scope>NUCLEOTIDE SEQUENCE [LARGE SCALE GENOMIC DNA]</scope>
    <source>
        <strain evidence="4 5">ResAG-85</strain>
    </source>
</reference>
<dbReference type="PANTHER" id="PTHR43684">
    <property type="match status" value="1"/>
</dbReference>
<gene>
    <name evidence="4" type="ORF">C2L80_13290</name>
</gene>
<accession>A0A2K2U1M0</accession>
<dbReference type="InterPro" id="IPR029045">
    <property type="entry name" value="ClpP/crotonase-like_dom_sf"/>
</dbReference>
<keyword evidence="5" id="KW-1185">Reference proteome</keyword>
<evidence type="ECO:0000256" key="1">
    <source>
        <dbReference type="ARBA" id="ARBA00004275"/>
    </source>
</evidence>
<keyword evidence="3 4" id="KW-0413">Isomerase</keyword>
<dbReference type="Proteomes" id="UP000236488">
    <property type="component" value="Unassembled WGS sequence"/>
</dbReference>